<dbReference type="Pfam" id="PF01545">
    <property type="entry name" value="Cation_efflux"/>
    <property type="match status" value="1"/>
</dbReference>
<comment type="caution">
    <text evidence="7">The sequence shown here is derived from an EMBL/GenBank/DDBJ whole genome shotgun (WGS) entry which is preliminary data.</text>
</comment>
<evidence type="ECO:0000256" key="2">
    <source>
        <dbReference type="ARBA" id="ARBA00022692"/>
    </source>
</evidence>
<feature type="transmembrane region" description="Helical" evidence="5">
    <location>
        <begin position="21"/>
        <end position="40"/>
    </location>
</feature>
<keyword evidence="2 5" id="KW-0812">Transmembrane</keyword>
<dbReference type="RefSeq" id="WP_190403738.1">
    <property type="nucleotide sequence ID" value="NZ_JACJQB010000024.1"/>
</dbReference>
<reference evidence="7 8" key="1">
    <citation type="journal article" date="2020" name="ISME J.">
        <title>Comparative genomics reveals insights into cyanobacterial evolution and habitat adaptation.</title>
        <authorList>
            <person name="Chen M.Y."/>
            <person name="Teng W.K."/>
            <person name="Zhao L."/>
            <person name="Hu C.X."/>
            <person name="Zhou Y.K."/>
            <person name="Han B.P."/>
            <person name="Song L.R."/>
            <person name="Shu W.S."/>
        </authorList>
    </citation>
    <scope>NUCLEOTIDE SEQUENCE [LARGE SCALE GENOMIC DNA]</scope>
    <source>
        <strain evidence="7 8">FACHB-723</strain>
    </source>
</reference>
<evidence type="ECO:0000256" key="4">
    <source>
        <dbReference type="ARBA" id="ARBA00023136"/>
    </source>
</evidence>
<name>A0ABR7ZYB0_9CYAN</name>
<organism evidence="7 8">
    <name type="scientific">Pseudanabaena mucicola FACHB-723</name>
    <dbReference type="NCBI Taxonomy" id="2692860"/>
    <lineage>
        <taxon>Bacteria</taxon>
        <taxon>Bacillati</taxon>
        <taxon>Cyanobacteriota</taxon>
        <taxon>Cyanophyceae</taxon>
        <taxon>Pseudanabaenales</taxon>
        <taxon>Pseudanabaenaceae</taxon>
        <taxon>Pseudanabaena</taxon>
    </lineage>
</organism>
<dbReference type="InterPro" id="IPR058533">
    <property type="entry name" value="Cation_efflux_TM"/>
</dbReference>
<dbReference type="InterPro" id="IPR002524">
    <property type="entry name" value="Cation_efflux"/>
</dbReference>
<dbReference type="SUPFAM" id="SSF161111">
    <property type="entry name" value="Cation efflux protein transmembrane domain-like"/>
    <property type="match status" value="1"/>
</dbReference>
<evidence type="ECO:0000259" key="6">
    <source>
        <dbReference type="Pfam" id="PF01545"/>
    </source>
</evidence>
<dbReference type="InterPro" id="IPR050681">
    <property type="entry name" value="CDF/SLC30A"/>
</dbReference>
<feature type="transmembrane region" description="Helical" evidence="5">
    <location>
        <begin position="172"/>
        <end position="190"/>
    </location>
</feature>
<feature type="transmembrane region" description="Helical" evidence="5">
    <location>
        <begin position="108"/>
        <end position="128"/>
    </location>
</feature>
<feature type="transmembrane region" description="Helical" evidence="5">
    <location>
        <begin position="78"/>
        <end position="96"/>
    </location>
</feature>
<dbReference type="PANTHER" id="PTHR11562">
    <property type="entry name" value="CATION EFFLUX PROTEIN/ ZINC TRANSPORTER"/>
    <property type="match status" value="1"/>
</dbReference>
<dbReference type="Proteomes" id="UP000642094">
    <property type="component" value="Unassembled WGS sequence"/>
</dbReference>
<evidence type="ECO:0000313" key="8">
    <source>
        <dbReference type="Proteomes" id="UP000642094"/>
    </source>
</evidence>
<sequence length="203" mass="22186">MSDCGCHMEAKNAAERKTLRILLLLNGLMFVVGIVAGIIANSTALVADSLDMLADASVYMISLYAVGKSARDKNRAATLSGIFQITSAMMVVVDVIRRFVWGSSPESGWMMATALLSLIVNSYGLYLLSKHRRGEVHMRASWIFTQNDVIANFSVMIAGFLVTLFNSRFPDLIVGLGIASLVVWGGISIIRDAQHDRKMQKVV</sequence>
<evidence type="ECO:0000256" key="5">
    <source>
        <dbReference type="SAM" id="Phobius"/>
    </source>
</evidence>
<dbReference type="EMBL" id="JACJQB010000024">
    <property type="protein sequence ID" value="MBD2188897.1"/>
    <property type="molecule type" value="Genomic_DNA"/>
</dbReference>
<keyword evidence="4 5" id="KW-0472">Membrane</keyword>
<feature type="transmembrane region" description="Helical" evidence="5">
    <location>
        <begin position="149"/>
        <end position="166"/>
    </location>
</feature>
<accession>A0ABR7ZYB0</accession>
<gene>
    <name evidence="7" type="ORF">H6F41_12180</name>
</gene>
<feature type="transmembrane region" description="Helical" evidence="5">
    <location>
        <begin position="46"/>
        <end position="66"/>
    </location>
</feature>
<keyword evidence="8" id="KW-1185">Reference proteome</keyword>
<keyword evidence="3 5" id="KW-1133">Transmembrane helix</keyword>
<feature type="domain" description="Cation efflux protein transmembrane" evidence="6">
    <location>
        <begin position="20"/>
        <end position="193"/>
    </location>
</feature>
<evidence type="ECO:0000256" key="1">
    <source>
        <dbReference type="ARBA" id="ARBA00004141"/>
    </source>
</evidence>
<dbReference type="PANTHER" id="PTHR11562:SF17">
    <property type="entry name" value="RE54080P-RELATED"/>
    <property type="match status" value="1"/>
</dbReference>
<evidence type="ECO:0000313" key="7">
    <source>
        <dbReference type="EMBL" id="MBD2188897.1"/>
    </source>
</evidence>
<evidence type="ECO:0000256" key="3">
    <source>
        <dbReference type="ARBA" id="ARBA00022989"/>
    </source>
</evidence>
<dbReference type="Gene3D" id="1.20.1510.10">
    <property type="entry name" value="Cation efflux protein transmembrane domain"/>
    <property type="match status" value="1"/>
</dbReference>
<comment type="subcellular location">
    <subcellularLocation>
        <location evidence="1">Membrane</location>
        <topology evidence="1">Multi-pass membrane protein</topology>
    </subcellularLocation>
</comment>
<proteinExistence type="predicted"/>
<dbReference type="InterPro" id="IPR027469">
    <property type="entry name" value="Cation_efflux_TMD_sf"/>
</dbReference>
<protein>
    <submittedName>
        <fullName evidence="7">Cation transporter</fullName>
    </submittedName>
</protein>
<dbReference type="NCBIfam" id="TIGR01297">
    <property type="entry name" value="CDF"/>
    <property type="match status" value="1"/>
</dbReference>